<evidence type="ECO:0000256" key="2">
    <source>
        <dbReference type="ARBA" id="ARBA00023015"/>
    </source>
</evidence>
<protein>
    <submittedName>
        <fullName evidence="5">LysR family transcriptional regulator</fullName>
    </submittedName>
</protein>
<dbReference type="Pfam" id="PF00126">
    <property type="entry name" value="HTH_1"/>
    <property type="match status" value="1"/>
</dbReference>
<dbReference type="GO" id="GO:0003677">
    <property type="term" value="F:DNA binding"/>
    <property type="evidence" value="ECO:0007669"/>
    <property type="project" value="UniProtKB-KW"/>
</dbReference>
<dbReference type="SUPFAM" id="SSF46785">
    <property type="entry name" value="Winged helix' DNA-binding domain"/>
    <property type="match status" value="1"/>
</dbReference>
<proteinExistence type="inferred from homology"/>
<dbReference type="InterPro" id="IPR005119">
    <property type="entry name" value="LysR_subst-bd"/>
</dbReference>
<evidence type="ECO:0000313" key="6">
    <source>
        <dbReference type="Proteomes" id="UP000465712"/>
    </source>
</evidence>
<comment type="caution">
    <text evidence="5">The sequence shown here is derived from an EMBL/GenBank/DDBJ whole genome shotgun (WGS) entry which is preliminary data.</text>
</comment>
<gene>
    <name evidence="5" type="ORF">CAG72_13845</name>
</gene>
<dbReference type="InterPro" id="IPR050389">
    <property type="entry name" value="LysR-type_TF"/>
</dbReference>
<keyword evidence="3" id="KW-0238">DNA-binding</keyword>
<accession>A0A7X5ASJ9</accession>
<dbReference type="GO" id="GO:0003700">
    <property type="term" value="F:DNA-binding transcription factor activity"/>
    <property type="evidence" value="ECO:0007669"/>
    <property type="project" value="InterPro"/>
</dbReference>
<dbReference type="Gene3D" id="3.40.190.10">
    <property type="entry name" value="Periplasmic binding protein-like II"/>
    <property type="match status" value="2"/>
</dbReference>
<evidence type="ECO:0000256" key="3">
    <source>
        <dbReference type="ARBA" id="ARBA00023125"/>
    </source>
</evidence>
<dbReference type="PANTHER" id="PTHR30118">
    <property type="entry name" value="HTH-TYPE TRANSCRIPTIONAL REGULATOR LEUO-RELATED"/>
    <property type="match status" value="1"/>
</dbReference>
<dbReference type="InterPro" id="IPR036390">
    <property type="entry name" value="WH_DNA-bd_sf"/>
</dbReference>
<dbReference type="PROSITE" id="PS50931">
    <property type="entry name" value="HTH_LYSR"/>
    <property type="match status" value="1"/>
</dbReference>
<dbReference type="AlphaFoldDB" id="A0A7X5ASJ9"/>
<dbReference type="Pfam" id="PF03466">
    <property type="entry name" value="LysR_substrate"/>
    <property type="match status" value="1"/>
</dbReference>
<evidence type="ECO:0000256" key="1">
    <source>
        <dbReference type="ARBA" id="ARBA00009437"/>
    </source>
</evidence>
<comment type="similarity">
    <text evidence="1">Belongs to the LysR transcriptional regulatory family.</text>
</comment>
<evidence type="ECO:0000313" key="5">
    <source>
        <dbReference type="EMBL" id="NAW66304.1"/>
    </source>
</evidence>
<dbReference type="PANTHER" id="PTHR30118:SF15">
    <property type="entry name" value="TRANSCRIPTIONAL REGULATORY PROTEIN"/>
    <property type="match status" value="1"/>
</dbReference>
<keyword evidence="2" id="KW-0805">Transcription regulation</keyword>
<organism evidence="5 6">
    <name type="scientific">Photobacterium halotolerans</name>
    <dbReference type="NCBI Taxonomy" id="265726"/>
    <lineage>
        <taxon>Bacteria</taxon>
        <taxon>Pseudomonadati</taxon>
        <taxon>Pseudomonadota</taxon>
        <taxon>Gammaproteobacteria</taxon>
        <taxon>Vibrionales</taxon>
        <taxon>Vibrionaceae</taxon>
        <taxon>Photobacterium</taxon>
    </lineage>
</organism>
<dbReference type="Gene3D" id="1.10.10.10">
    <property type="entry name" value="Winged helix-like DNA-binding domain superfamily/Winged helix DNA-binding domain"/>
    <property type="match status" value="1"/>
</dbReference>
<sequence>MTDVRWKSVDLNLLVVFAYLYEYRSVSMVAEKSFVSQSAVSHSLSRLRKLLGDPLFERKAHRMEPTDYAHSVAPVVMRLLDSVSRELLVKPVFEPQTFAGVCRIGLTDYAEFLFAPQLYDAVLASAPQIQVSFVHVNRHNYQAVTEQDKLDLVIGSIPGHTNQFVSQRLYREQHVCLFDPLQISAAEIRDVAQFASVEQALVSPDGALESTVDRLLAERGLTRRVTVASRHFMTIRRLLSRRRLVAIVPKLMAEADTGQDVLAMTTPPVPVPDFEIMMLWPSAKTHDEKSLWLRQLIRQALPQDG</sequence>
<dbReference type="SUPFAM" id="SSF53850">
    <property type="entry name" value="Periplasmic binding protein-like II"/>
    <property type="match status" value="1"/>
</dbReference>
<dbReference type="Proteomes" id="UP000465712">
    <property type="component" value="Unassembled WGS sequence"/>
</dbReference>
<reference evidence="5 6" key="1">
    <citation type="submission" date="2017-05" db="EMBL/GenBank/DDBJ databases">
        <title>High clonality and local adaptation shapes Vibrionaceae linages within an endangered oasis.</title>
        <authorList>
            <person name="Vazquez-Rosas-Landa M."/>
        </authorList>
    </citation>
    <scope>NUCLEOTIDE SEQUENCE [LARGE SCALE GENOMIC DNA]</scope>
    <source>
        <strain evidence="5 6">P46_P4S1P180</strain>
    </source>
</reference>
<keyword evidence="4" id="KW-0804">Transcription</keyword>
<evidence type="ECO:0000256" key="4">
    <source>
        <dbReference type="ARBA" id="ARBA00023163"/>
    </source>
</evidence>
<dbReference type="InterPro" id="IPR000847">
    <property type="entry name" value="LysR_HTH_N"/>
</dbReference>
<name>A0A7X5ASJ9_9GAMM</name>
<dbReference type="EMBL" id="WXWW01000204">
    <property type="protein sequence ID" value="NAW66304.1"/>
    <property type="molecule type" value="Genomic_DNA"/>
</dbReference>
<dbReference type="InterPro" id="IPR036388">
    <property type="entry name" value="WH-like_DNA-bd_sf"/>
</dbReference>